<sequence length="214" mass="22605">MPAGEQGSTPDGRGPPPILRAREMRAMAMATAMAMAMAITITTRTTVHYGTLQHRSPCLSGYRTAKASTALPASAGVGGGKYPGRRLLVGEFLVSVDVHACGEACTCALPGLPPPPRRHPIVPTCTFLESEMGEWKKEKDQTGAPGEPQPAPCRLAVVSQSSPTQTSVVTRTLASGKWTLLEAALEDQLRYEGSRDSSAVSPLIHTHAHVANIL</sequence>
<dbReference type="AlphaFoldDB" id="A0A218YT54"/>
<name>A0A218YT54_9HELO</name>
<reference evidence="1 2" key="1">
    <citation type="submission" date="2017-04" db="EMBL/GenBank/DDBJ databases">
        <title>Draft genome sequence of Marssonina coronaria NL1: causal agent of apple blotch.</title>
        <authorList>
            <person name="Cheng Q."/>
        </authorList>
    </citation>
    <scope>NUCLEOTIDE SEQUENCE [LARGE SCALE GENOMIC DNA]</scope>
    <source>
        <strain evidence="1 2">NL1</strain>
    </source>
</reference>
<gene>
    <name evidence="1" type="ORF">B2J93_3080</name>
</gene>
<evidence type="ECO:0000313" key="2">
    <source>
        <dbReference type="Proteomes" id="UP000242519"/>
    </source>
</evidence>
<evidence type="ECO:0000313" key="1">
    <source>
        <dbReference type="EMBL" id="OWO97380.1"/>
    </source>
</evidence>
<accession>A0A218YT54</accession>
<dbReference type="EMBL" id="MZNU01000443">
    <property type="protein sequence ID" value="OWO97380.1"/>
    <property type="molecule type" value="Genomic_DNA"/>
</dbReference>
<dbReference type="Proteomes" id="UP000242519">
    <property type="component" value="Unassembled WGS sequence"/>
</dbReference>
<dbReference type="InParanoid" id="A0A218YT54"/>
<keyword evidence="2" id="KW-1185">Reference proteome</keyword>
<proteinExistence type="predicted"/>
<protein>
    <submittedName>
        <fullName evidence="1">Uncharacterized protein</fullName>
    </submittedName>
</protein>
<comment type="caution">
    <text evidence="1">The sequence shown here is derived from an EMBL/GenBank/DDBJ whole genome shotgun (WGS) entry which is preliminary data.</text>
</comment>
<organism evidence="1 2">
    <name type="scientific">Diplocarpon coronariae</name>
    <dbReference type="NCBI Taxonomy" id="2795749"/>
    <lineage>
        <taxon>Eukaryota</taxon>
        <taxon>Fungi</taxon>
        <taxon>Dikarya</taxon>
        <taxon>Ascomycota</taxon>
        <taxon>Pezizomycotina</taxon>
        <taxon>Leotiomycetes</taxon>
        <taxon>Helotiales</taxon>
        <taxon>Drepanopezizaceae</taxon>
        <taxon>Diplocarpon</taxon>
    </lineage>
</organism>